<keyword evidence="1" id="KW-1133">Transmembrane helix</keyword>
<dbReference type="Proteomes" id="UP001626550">
    <property type="component" value="Unassembled WGS sequence"/>
</dbReference>
<feature type="signal peptide" evidence="2">
    <location>
        <begin position="1"/>
        <end position="19"/>
    </location>
</feature>
<gene>
    <name evidence="3" type="ORF">Ciccas_011994</name>
</gene>
<keyword evidence="1" id="KW-0812">Transmembrane</keyword>
<keyword evidence="2" id="KW-0732">Signal</keyword>
<organism evidence="3 4">
    <name type="scientific">Cichlidogyrus casuarinus</name>
    <dbReference type="NCBI Taxonomy" id="1844966"/>
    <lineage>
        <taxon>Eukaryota</taxon>
        <taxon>Metazoa</taxon>
        <taxon>Spiralia</taxon>
        <taxon>Lophotrochozoa</taxon>
        <taxon>Platyhelminthes</taxon>
        <taxon>Monogenea</taxon>
        <taxon>Monopisthocotylea</taxon>
        <taxon>Dactylogyridea</taxon>
        <taxon>Ancyrocephalidae</taxon>
        <taxon>Cichlidogyrus</taxon>
    </lineage>
</organism>
<feature type="transmembrane region" description="Helical" evidence="1">
    <location>
        <begin position="225"/>
        <end position="244"/>
    </location>
</feature>
<dbReference type="EMBL" id="JBJKFK010003890">
    <property type="protein sequence ID" value="KAL3309460.1"/>
    <property type="molecule type" value="Genomic_DNA"/>
</dbReference>
<comment type="caution">
    <text evidence="3">The sequence shown here is derived from an EMBL/GenBank/DDBJ whole genome shotgun (WGS) entry which is preliminary data.</text>
</comment>
<name>A0ABD2PQJ7_9PLAT</name>
<accession>A0ABD2PQJ7</accession>
<evidence type="ECO:0000313" key="3">
    <source>
        <dbReference type="EMBL" id="KAL3309460.1"/>
    </source>
</evidence>
<keyword evidence="4" id="KW-1185">Reference proteome</keyword>
<feature type="chain" id="PRO_5044745402" evidence="2">
    <location>
        <begin position="20"/>
        <end position="269"/>
    </location>
</feature>
<sequence>MIGMKLLVIALLIIGPVRSEDQFKVSLENTAKLINTSQVEGNAFAFYFTPGMKLDIAYRITVYSVTNMNGVKQELLIGHKLYSFKTHIYYQDAIDRLARSVAENLGNSTQVLAELSLPWSNPMQKLTVVISNDADMFRGGAGRKYADYYGRSRESCKEITMSTAKCWQFTLKQGPEDHYTFHWPHENVAGLNVQLRFYLQQYSHGWYASELYPLDTGTQNSRSSLWWLFILLIIPIALGMGFFIRKIVNARRFSNDSSTASSLSSAGSN</sequence>
<dbReference type="AlphaFoldDB" id="A0ABD2PQJ7"/>
<keyword evidence="1" id="KW-0472">Membrane</keyword>
<evidence type="ECO:0000256" key="1">
    <source>
        <dbReference type="SAM" id="Phobius"/>
    </source>
</evidence>
<reference evidence="3 4" key="1">
    <citation type="submission" date="2024-11" db="EMBL/GenBank/DDBJ databases">
        <title>Adaptive evolution of stress response genes in parasites aligns with host niche diversity.</title>
        <authorList>
            <person name="Hahn C."/>
            <person name="Resl P."/>
        </authorList>
    </citation>
    <scope>NUCLEOTIDE SEQUENCE [LARGE SCALE GENOMIC DNA]</scope>
    <source>
        <strain evidence="3">EGGRZ-B1_66</strain>
        <tissue evidence="3">Body</tissue>
    </source>
</reference>
<proteinExistence type="predicted"/>
<protein>
    <submittedName>
        <fullName evidence="3">Uncharacterized protein</fullName>
    </submittedName>
</protein>
<evidence type="ECO:0000313" key="4">
    <source>
        <dbReference type="Proteomes" id="UP001626550"/>
    </source>
</evidence>
<evidence type="ECO:0000256" key="2">
    <source>
        <dbReference type="SAM" id="SignalP"/>
    </source>
</evidence>